<dbReference type="AlphaFoldDB" id="A0A8J7IR34"/>
<accession>A0A8J7IR34</accession>
<evidence type="ECO:0000313" key="4">
    <source>
        <dbReference type="Proteomes" id="UP000636888"/>
    </source>
</evidence>
<evidence type="ECO:0000313" key="3">
    <source>
        <dbReference type="EMBL" id="MBJ6725254.1"/>
    </source>
</evidence>
<name>A0A8J7IR34_9BACT</name>
<dbReference type="PROSITE" id="PS51257">
    <property type="entry name" value="PROKAR_LIPOPROTEIN"/>
    <property type="match status" value="1"/>
</dbReference>
<evidence type="ECO:0008006" key="5">
    <source>
        <dbReference type="Google" id="ProtNLM"/>
    </source>
</evidence>
<feature type="chain" id="PRO_5035291908" description="Lipoprotein" evidence="2">
    <location>
        <begin position="23"/>
        <end position="294"/>
    </location>
</feature>
<evidence type="ECO:0000256" key="2">
    <source>
        <dbReference type="SAM" id="SignalP"/>
    </source>
</evidence>
<sequence>MKLFRWLITAVGLLLLSGCFQVAEVLHVNPDGSGTVEETVLISKKFLAQMKALMTGMMDAPADTAGTGPAATPPVPAAPPAPLDLYDPDLLRKQAGDMGEGVTFRSVRKVETADFSGFTAVYAFADINQLNLNQQGAGLKVPGAGAGPSMPMAGFKFTKGAPGSPAKLAIAQPAATAPQAAPSVPEPPALSPDAPMAAPDEEARKVMEMFKGMKFLLAIDINGSIISTNAAFRDGNRITVLDCDLDKLGSALADPQLRNKLQSPSLMDARAALKGMPGMKVDTNDTLTVVFDKR</sequence>
<keyword evidence="2" id="KW-0732">Signal</keyword>
<protein>
    <recommendedName>
        <fullName evidence="5">Lipoprotein</fullName>
    </recommendedName>
</protein>
<organism evidence="3 4">
    <name type="scientific">Geomesophilobacter sediminis</name>
    <dbReference type="NCBI Taxonomy" id="2798584"/>
    <lineage>
        <taxon>Bacteria</taxon>
        <taxon>Pseudomonadati</taxon>
        <taxon>Thermodesulfobacteriota</taxon>
        <taxon>Desulfuromonadia</taxon>
        <taxon>Geobacterales</taxon>
        <taxon>Geobacteraceae</taxon>
        <taxon>Geomesophilobacter</taxon>
    </lineage>
</organism>
<dbReference type="EMBL" id="JAEMHM010000008">
    <property type="protein sequence ID" value="MBJ6725254.1"/>
    <property type="molecule type" value="Genomic_DNA"/>
</dbReference>
<reference evidence="3" key="1">
    <citation type="submission" date="2020-12" db="EMBL/GenBank/DDBJ databases">
        <title>Geomonas sp. Red875, isolated from river sediment.</title>
        <authorList>
            <person name="Xu Z."/>
            <person name="Zhang Z."/>
            <person name="Masuda Y."/>
            <person name="Itoh H."/>
            <person name="Senoo K."/>
        </authorList>
    </citation>
    <scope>NUCLEOTIDE SEQUENCE</scope>
    <source>
        <strain evidence="3">Red875</strain>
    </source>
</reference>
<keyword evidence="4" id="KW-1185">Reference proteome</keyword>
<feature type="signal peptide" evidence="2">
    <location>
        <begin position="1"/>
        <end position="22"/>
    </location>
</feature>
<proteinExistence type="predicted"/>
<evidence type="ECO:0000256" key="1">
    <source>
        <dbReference type="SAM" id="MobiDB-lite"/>
    </source>
</evidence>
<gene>
    <name evidence="3" type="ORF">JFN93_11085</name>
</gene>
<dbReference type="RefSeq" id="WP_199384143.1">
    <property type="nucleotide sequence ID" value="NZ_JAEMHM010000008.1"/>
</dbReference>
<comment type="caution">
    <text evidence="3">The sequence shown here is derived from an EMBL/GenBank/DDBJ whole genome shotgun (WGS) entry which is preliminary data.</text>
</comment>
<dbReference type="Proteomes" id="UP000636888">
    <property type="component" value="Unassembled WGS sequence"/>
</dbReference>
<feature type="region of interest" description="Disordered" evidence="1">
    <location>
        <begin position="174"/>
        <end position="196"/>
    </location>
</feature>